<feature type="signal peptide" evidence="2">
    <location>
        <begin position="1"/>
        <end position="19"/>
    </location>
</feature>
<keyword evidence="2" id="KW-0732">Signal</keyword>
<comment type="caution">
    <text evidence="3">The sequence shown here is derived from an EMBL/GenBank/DDBJ whole genome shotgun (WGS) entry which is preliminary data.</text>
</comment>
<dbReference type="Proteomes" id="UP001233172">
    <property type="component" value="Unassembled WGS sequence"/>
</dbReference>
<evidence type="ECO:0000256" key="1">
    <source>
        <dbReference type="SAM" id="Phobius"/>
    </source>
</evidence>
<feature type="transmembrane region" description="Helical" evidence="1">
    <location>
        <begin position="330"/>
        <end position="350"/>
    </location>
</feature>
<accession>A0AAD8C0D2</accession>
<feature type="chain" id="PRO_5042186185" evidence="2">
    <location>
        <begin position="20"/>
        <end position="470"/>
    </location>
</feature>
<sequence>MAAVRIIFTWFFVMKAVDAISNCTLVVENEEEFDEDIIDYISDDSLTEIIQYELDFSSLGPDFNLRNRTNPLACEPEIWYRVKDKEKARLLLAHKGHLFKLFLSNVYKETKVRLTTTPPGCIHNISVNEMEKFIRDFLLNDFQIAKKTFRSFISISDFAKICTAHQANDSDKEYWCCTYDLHNRIVCEHIGKDAMFEVASNFVAALILMLYLYSPLLIPHSSGASTKLNEEPLIIPIVDDLTIDINTKKMTIGGNEVDINKTAKMTQFQSWYKSQTGSGNISLHEYGVVLKEKKVSFVKEGDPVITTFWSLISFAVGLEKYPSNSKSKPPFYYFLIPAVTAFILYLYALLGTLRKKHDACLKSLVARKTTNVEMGLCKRIDSSFHFQQTNAGVKLKINQCILYKMDGDRACVDKKILAVEDVCIILFFNLTVICVVYVLGSTNYISFSNQLFITLIFSLLPSLVKLVKDR</sequence>
<protein>
    <submittedName>
        <fullName evidence="3">Uncharacterized protein</fullName>
    </submittedName>
</protein>
<reference evidence="3" key="1">
    <citation type="journal article" date="2023" name="PLoS Negl. Trop. Dis.">
        <title>A genome sequence for Biomphalaria pfeifferi, the major vector snail for the human-infecting parasite Schistosoma mansoni.</title>
        <authorList>
            <person name="Bu L."/>
            <person name="Lu L."/>
            <person name="Laidemitt M.R."/>
            <person name="Zhang S.M."/>
            <person name="Mutuku M."/>
            <person name="Mkoji G."/>
            <person name="Steinauer M."/>
            <person name="Loker E.S."/>
        </authorList>
    </citation>
    <scope>NUCLEOTIDE SEQUENCE</scope>
    <source>
        <strain evidence="3">KasaAsao</strain>
    </source>
</reference>
<evidence type="ECO:0000256" key="2">
    <source>
        <dbReference type="SAM" id="SignalP"/>
    </source>
</evidence>
<dbReference type="AlphaFoldDB" id="A0AAD8C0D2"/>
<feature type="transmembrane region" description="Helical" evidence="1">
    <location>
        <begin position="194"/>
        <end position="213"/>
    </location>
</feature>
<keyword evidence="1" id="KW-1133">Transmembrane helix</keyword>
<organism evidence="3 4">
    <name type="scientific">Biomphalaria pfeifferi</name>
    <name type="common">Bloodfluke planorb</name>
    <name type="synonym">Freshwater snail</name>
    <dbReference type="NCBI Taxonomy" id="112525"/>
    <lineage>
        <taxon>Eukaryota</taxon>
        <taxon>Metazoa</taxon>
        <taxon>Spiralia</taxon>
        <taxon>Lophotrochozoa</taxon>
        <taxon>Mollusca</taxon>
        <taxon>Gastropoda</taxon>
        <taxon>Heterobranchia</taxon>
        <taxon>Euthyneura</taxon>
        <taxon>Panpulmonata</taxon>
        <taxon>Hygrophila</taxon>
        <taxon>Lymnaeoidea</taxon>
        <taxon>Planorbidae</taxon>
        <taxon>Biomphalaria</taxon>
    </lineage>
</organism>
<evidence type="ECO:0000313" key="3">
    <source>
        <dbReference type="EMBL" id="KAK0063925.1"/>
    </source>
</evidence>
<name>A0AAD8C0D2_BIOPF</name>
<gene>
    <name evidence="3" type="ORF">Bpfe_006610</name>
</gene>
<keyword evidence="1" id="KW-0812">Transmembrane</keyword>
<proteinExistence type="predicted"/>
<feature type="transmembrane region" description="Helical" evidence="1">
    <location>
        <begin position="445"/>
        <end position="464"/>
    </location>
</feature>
<keyword evidence="1" id="KW-0472">Membrane</keyword>
<feature type="transmembrane region" description="Helical" evidence="1">
    <location>
        <begin position="422"/>
        <end position="439"/>
    </location>
</feature>
<reference evidence="3" key="2">
    <citation type="submission" date="2023-04" db="EMBL/GenBank/DDBJ databases">
        <authorList>
            <person name="Bu L."/>
            <person name="Lu L."/>
            <person name="Laidemitt M.R."/>
            <person name="Zhang S.M."/>
            <person name="Mutuku M."/>
            <person name="Mkoji G."/>
            <person name="Steinauer M."/>
            <person name="Loker E.S."/>
        </authorList>
    </citation>
    <scope>NUCLEOTIDE SEQUENCE</scope>
    <source>
        <strain evidence="3">KasaAsao</strain>
        <tissue evidence="3">Whole Snail</tissue>
    </source>
</reference>
<dbReference type="EMBL" id="JASAOG010000019">
    <property type="protein sequence ID" value="KAK0063925.1"/>
    <property type="molecule type" value="Genomic_DNA"/>
</dbReference>
<keyword evidence="4" id="KW-1185">Reference proteome</keyword>
<evidence type="ECO:0000313" key="4">
    <source>
        <dbReference type="Proteomes" id="UP001233172"/>
    </source>
</evidence>